<keyword evidence="2" id="KW-1185">Reference proteome</keyword>
<reference evidence="1" key="1">
    <citation type="journal article" date="2013" name="Nature">
        <title>The genomes of four tapeworm species reveal adaptations to parasitism.</title>
        <authorList>
            <person name="Tsai I.J."/>
            <person name="Zarowiecki M."/>
            <person name="Holroyd N."/>
            <person name="Garciarrubio A."/>
            <person name="Sanchez-Flores A."/>
            <person name="Brooks K.L."/>
            <person name="Tracey A."/>
            <person name="Bobes R.J."/>
            <person name="Fragoso G."/>
            <person name="Sciutto E."/>
            <person name="Aslett M."/>
            <person name="Beasley H."/>
            <person name="Bennett H.M."/>
            <person name="Cai J."/>
            <person name="Camicia F."/>
            <person name="Clark R."/>
            <person name="Cucher M."/>
            <person name="De Silva N."/>
            <person name="Day T.A."/>
            <person name="Deplazes P."/>
            <person name="Estrada K."/>
            <person name="Fernandez C."/>
            <person name="Holland P.W."/>
            <person name="Hou J."/>
            <person name="Hu S."/>
            <person name="Huckvale T."/>
            <person name="Hung S.S."/>
            <person name="Kamenetzky L."/>
            <person name="Keane J.A."/>
            <person name="Kiss F."/>
            <person name="Koziol U."/>
            <person name="Lambert O."/>
            <person name="Liu K."/>
            <person name="Luo X."/>
            <person name="Luo Y."/>
            <person name="Macchiaroli N."/>
            <person name="Nichol S."/>
            <person name="Paps J."/>
            <person name="Parkinson J."/>
            <person name="Pouchkina-Stantcheva N."/>
            <person name="Riddiford N."/>
            <person name="Rosenzvit M."/>
            <person name="Salinas G."/>
            <person name="Wasmuth J.D."/>
            <person name="Zamanian M."/>
            <person name="Zheng Y."/>
            <person name="Cai X."/>
            <person name="Soberon X."/>
            <person name="Olson P.D."/>
            <person name="Laclette J.P."/>
            <person name="Brehm K."/>
            <person name="Berriman M."/>
            <person name="Garciarrubio A."/>
            <person name="Bobes R.J."/>
            <person name="Fragoso G."/>
            <person name="Sanchez-Flores A."/>
            <person name="Estrada K."/>
            <person name="Cevallos M.A."/>
            <person name="Morett E."/>
            <person name="Gonzalez V."/>
            <person name="Portillo T."/>
            <person name="Ochoa-Leyva A."/>
            <person name="Jose M.V."/>
            <person name="Sciutto E."/>
            <person name="Landa A."/>
            <person name="Jimenez L."/>
            <person name="Valdes V."/>
            <person name="Carrero J.C."/>
            <person name="Larralde C."/>
            <person name="Morales-Montor J."/>
            <person name="Limon-Lason J."/>
            <person name="Soberon X."/>
            <person name="Laclette J.P."/>
        </authorList>
    </citation>
    <scope>NUCLEOTIDE SEQUENCE [LARGE SCALE GENOMIC DNA]</scope>
</reference>
<protein>
    <submittedName>
        <fullName evidence="1">Uncharacterized protein</fullName>
    </submittedName>
</protein>
<reference evidence="1" key="2">
    <citation type="submission" date="2015-11" db="EMBL/GenBank/DDBJ databases">
        <authorList>
            <person name="Zhang Y."/>
            <person name="Guo Z."/>
        </authorList>
    </citation>
    <scope>NUCLEOTIDE SEQUENCE</scope>
</reference>
<gene>
    <name evidence="1" type="ORF">EmuJ_000955750</name>
</gene>
<dbReference type="Pfam" id="PF14943">
    <property type="entry name" value="MRP-S26"/>
    <property type="match status" value="1"/>
</dbReference>
<proteinExistence type="predicted"/>
<dbReference type="InterPro" id="IPR026140">
    <property type="entry name" value="Ribosomal_mS26"/>
</dbReference>
<dbReference type="Proteomes" id="UP000017246">
    <property type="component" value="Unassembled WGS sequence"/>
</dbReference>
<accession>A0A068YAP7</accession>
<evidence type="ECO:0000313" key="2">
    <source>
        <dbReference type="Proteomes" id="UP000017246"/>
    </source>
</evidence>
<dbReference type="EMBL" id="LN902842">
    <property type="protein sequence ID" value="CDS41873.1"/>
    <property type="molecule type" value="Genomic_DNA"/>
</dbReference>
<dbReference type="OrthoDB" id="5988811at2759"/>
<organism evidence="1 2">
    <name type="scientific">Echinococcus multilocularis</name>
    <name type="common">Fox tapeworm</name>
    <dbReference type="NCBI Taxonomy" id="6211"/>
    <lineage>
        <taxon>Eukaryota</taxon>
        <taxon>Metazoa</taxon>
        <taxon>Spiralia</taxon>
        <taxon>Lophotrochozoa</taxon>
        <taxon>Platyhelminthes</taxon>
        <taxon>Cestoda</taxon>
        <taxon>Eucestoda</taxon>
        <taxon>Cyclophyllidea</taxon>
        <taxon>Taeniidae</taxon>
        <taxon>Echinococcus</taxon>
    </lineage>
</organism>
<evidence type="ECO:0000313" key="1">
    <source>
        <dbReference type="EMBL" id="CDS41873.1"/>
    </source>
</evidence>
<dbReference type="OMA" id="INERWNS"/>
<dbReference type="GO" id="GO:0005763">
    <property type="term" value="C:mitochondrial small ribosomal subunit"/>
    <property type="evidence" value="ECO:0007669"/>
    <property type="project" value="InterPro"/>
</dbReference>
<name>A0A068YAP7_ECHMU</name>
<sequence length="166" mass="19514">MAAIVDALRYCFEVRETGSSESCRVCERAFDEDLIAINERWNSDTKLGREYYYVEHFNGKIAELLQKREEYDKKEAQRMEILRAKLLSVKDCDKQMVTRENIDKRLDEIMSSPPVQFNYSVSERGKTIHPESLSDLSSLHVLKKYSLHRIPSSQLLLWFIVLKILH</sequence>
<dbReference type="AlphaFoldDB" id="A0A068YAP7"/>